<dbReference type="Proteomes" id="UP001159075">
    <property type="component" value="Unassembled WGS sequence"/>
</dbReference>
<keyword evidence="3" id="KW-1185">Reference proteome</keyword>
<evidence type="ECO:0000313" key="3">
    <source>
        <dbReference type="Proteomes" id="UP001159075"/>
    </source>
</evidence>
<dbReference type="RefSeq" id="WP_047537999.1">
    <property type="nucleotide sequence ID" value="NZ_BLRF01000114.1"/>
</dbReference>
<accession>A0ABT6UIN5</accession>
<feature type="domain" description="HEPN AbiU2-like" evidence="1">
    <location>
        <begin position="7"/>
        <end position="146"/>
    </location>
</feature>
<proteinExistence type="predicted"/>
<evidence type="ECO:0000313" key="2">
    <source>
        <dbReference type="EMBL" id="MDI5833144.1"/>
    </source>
</evidence>
<gene>
    <name evidence="2" type="ORF">ODY93_16300</name>
</gene>
<protein>
    <recommendedName>
        <fullName evidence="1">HEPN AbiU2-like domain-containing protein</fullName>
    </recommendedName>
</protein>
<dbReference type="InterPro" id="IPR040704">
    <property type="entry name" value="HEPN_AbiU2"/>
</dbReference>
<organism evidence="2 3">
    <name type="scientific">Shewanella xiamenensis</name>
    <dbReference type="NCBI Taxonomy" id="332186"/>
    <lineage>
        <taxon>Bacteria</taxon>
        <taxon>Pseudomonadati</taxon>
        <taxon>Pseudomonadota</taxon>
        <taxon>Gammaproteobacteria</taxon>
        <taxon>Alteromonadales</taxon>
        <taxon>Shewanellaceae</taxon>
        <taxon>Shewanella</taxon>
    </lineage>
</organism>
<evidence type="ECO:0000259" key="1">
    <source>
        <dbReference type="Pfam" id="PF18734"/>
    </source>
</evidence>
<reference evidence="2 3" key="1">
    <citation type="submission" date="2022-09" db="EMBL/GenBank/DDBJ databases">
        <title>The outer-membrane cytochrome OmcA is essential for infection of Shewanella oneidensis by a zebrafish-associated bacteriophage.</title>
        <authorList>
            <person name="Grenfell A.W."/>
            <person name="Intile P."/>
            <person name="Mcfarlane J."/>
            <person name="Leung D."/>
            <person name="Abdalla K."/>
            <person name="Wold M."/>
            <person name="Kees E."/>
            <person name="Gralnick J."/>
        </authorList>
    </citation>
    <scope>NUCLEOTIDE SEQUENCE [LARGE SCALE GENOMIC DNA]</scope>
    <source>
        <strain evidence="2 3">NF-5</strain>
    </source>
</reference>
<sequence>MEAIRKFEDLLFDLSNDFTIYTQLFTEDDSVEVLNDFNPLIFGNYQKVLITSIFSKIARLLDPARIGKDKNLSLAYFIEKYHLQDDSEIKEEFEYIKEFYKNSNLKKYRNKVLSHNDASLAYRGESISIKIEAPDVEALISYIGNLFYLIKYKSGVSNVNAAIDPLVTLPFDKNGAAFIHKLKHAYNK</sequence>
<dbReference type="EMBL" id="JAOTLW010000018">
    <property type="protein sequence ID" value="MDI5833144.1"/>
    <property type="molecule type" value="Genomic_DNA"/>
</dbReference>
<name>A0ABT6UIN5_9GAMM</name>
<dbReference type="Pfam" id="PF18734">
    <property type="entry name" value="HEPN_AbiU2"/>
    <property type="match status" value="1"/>
</dbReference>
<comment type="caution">
    <text evidence="2">The sequence shown here is derived from an EMBL/GenBank/DDBJ whole genome shotgun (WGS) entry which is preliminary data.</text>
</comment>